<dbReference type="Gene3D" id="3.90.1200.10">
    <property type="match status" value="1"/>
</dbReference>
<evidence type="ECO:0000313" key="2">
    <source>
        <dbReference type="EMBL" id="BES95779.1"/>
    </source>
</evidence>
<dbReference type="Pfam" id="PF02958">
    <property type="entry name" value="EcKL"/>
    <property type="match status" value="1"/>
</dbReference>
<dbReference type="EMBL" id="AP028914">
    <property type="protein sequence ID" value="BES95779.1"/>
    <property type="molecule type" value="Genomic_DNA"/>
</dbReference>
<dbReference type="InterPro" id="IPR004119">
    <property type="entry name" value="EcKL"/>
</dbReference>
<name>A0ABN7AW71_9HEMI</name>
<dbReference type="Proteomes" id="UP001307889">
    <property type="component" value="Chromosome 6"/>
</dbReference>
<dbReference type="SUPFAM" id="SSF56112">
    <property type="entry name" value="Protein kinase-like (PK-like)"/>
    <property type="match status" value="1"/>
</dbReference>
<accession>A0ABN7AW71</accession>
<reference evidence="2 3" key="1">
    <citation type="submission" date="2023-09" db="EMBL/GenBank/DDBJ databases">
        <title>Nesidiocoris tenuis whole genome shotgun sequence.</title>
        <authorList>
            <person name="Shibata T."/>
            <person name="Shimoda M."/>
            <person name="Kobayashi T."/>
            <person name="Uehara T."/>
        </authorList>
    </citation>
    <scope>NUCLEOTIDE SEQUENCE [LARGE SCALE GENOMIC DNA]</scope>
    <source>
        <strain evidence="2 3">Japan</strain>
    </source>
</reference>
<keyword evidence="2" id="KW-0808">Transferase</keyword>
<dbReference type="GO" id="GO:0016740">
    <property type="term" value="F:transferase activity"/>
    <property type="evidence" value="ECO:0007669"/>
    <property type="project" value="UniProtKB-KW"/>
</dbReference>
<feature type="domain" description="CHK kinase-like" evidence="1">
    <location>
        <begin position="122"/>
        <end position="317"/>
    </location>
</feature>
<sequence>MDKEWLETVMKRHDKDRSVCRVISAEYEPAVQKGENWSSIVLRAKFRVVLGSGRETTKFAIIKKIVEIEEQAKLLSDLAVFKVETKIFTEVIFHMRRLMDEYQDRGDILWCELIGYNPYDTIILEDLNHENFRVANRKDNLDLAHSLLVLKSLGRFHAMSRVLLNRGLISSDDLKPMYMTSDSTYTSHVIKGGLTQASQVMASSWPLEWKDASDRIASDVEGSVRRLQELAKITDETFVVLNHGDTWNCNLMFKYSPLNETEPIALRFIDFQLCHYNSYAFDIVYFIYSSMKPDERRSNIELFFETYHQSLISTLEFYGHSDGAPTLDDVRSEVERLEYFAFVVLTCVYPVVSADRTDAFDMDKISHETDYSTAYNPEIFKTDQYMDAVCEELRTYIGSGVI</sequence>
<evidence type="ECO:0000313" key="3">
    <source>
        <dbReference type="Proteomes" id="UP001307889"/>
    </source>
</evidence>
<dbReference type="PANTHER" id="PTHR11012">
    <property type="entry name" value="PROTEIN KINASE-LIKE DOMAIN-CONTAINING"/>
    <property type="match status" value="1"/>
</dbReference>
<evidence type="ECO:0000259" key="1">
    <source>
        <dbReference type="SMART" id="SM00587"/>
    </source>
</evidence>
<proteinExistence type="predicted"/>
<dbReference type="InterPro" id="IPR011009">
    <property type="entry name" value="Kinase-like_dom_sf"/>
</dbReference>
<dbReference type="InterPro" id="IPR015897">
    <property type="entry name" value="CHK_kinase-like"/>
</dbReference>
<dbReference type="SMART" id="SM00587">
    <property type="entry name" value="CHK"/>
    <property type="match status" value="1"/>
</dbReference>
<gene>
    <name evidence="2" type="ORF">NTJ_08589</name>
</gene>
<keyword evidence="3" id="KW-1185">Reference proteome</keyword>
<organism evidence="2 3">
    <name type="scientific">Nesidiocoris tenuis</name>
    <dbReference type="NCBI Taxonomy" id="355587"/>
    <lineage>
        <taxon>Eukaryota</taxon>
        <taxon>Metazoa</taxon>
        <taxon>Ecdysozoa</taxon>
        <taxon>Arthropoda</taxon>
        <taxon>Hexapoda</taxon>
        <taxon>Insecta</taxon>
        <taxon>Pterygota</taxon>
        <taxon>Neoptera</taxon>
        <taxon>Paraneoptera</taxon>
        <taxon>Hemiptera</taxon>
        <taxon>Heteroptera</taxon>
        <taxon>Panheteroptera</taxon>
        <taxon>Cimicomorpha</taxon>
        <taxon>Miridae</taxon>
        <taxon>Dicyphina</taxon>
        <taxon>Nesidiocoris</taxon>
    </lineage>
</organism>
<protein>
    <submittedName>
        <fullName evidence="2">Transferase activity, transferring phosphorus-containing groups</fullName>
    </submittedName>
</protein>
<dbReference type="PANTHER" id="PTHR11012:SF56">
    <property type="entry name" value="CHK KINASE-LIKE DOMAIN-CONTAINING PROTEIN-RELATED"/>
    <property type="match status" value="1"/>
</dbReference>